<evidence type="ECO:0000256" key="4">
    <source>
        <dbReference type="SAM" id="SignalP"/>
    </source>
</evidence>
<evidence type="ECO:0000259" key="5">
    <source>
        <dbReference type="Pfam" id="PF20147"/>
    </source>
</evidence>
<dbReference type="EMBL" id="JAENGZ010001725">
    <property type="protein sequence ID" value="KAG6946518.1"/>
    <property type="molecule type" value="Genomic_DNA"/>
</dbReference>
<name>A0A8T1TQH4_9STRA</name>
<organism evidence="8 9">
    <name type="scientific">Phytophthora cactorum</name>
    <dbReference type="NCBI Taxonomy" id="29920"/>
    <lineage>
        <taxon>Eukaryota</taxon>
        <taxon>Sar</taxon>
        <taxon>Stramenopiles</taxon>
        <taxon>Oomycota</taxon>
        <taxon>Peronosporomycetes</taxon>
        <taxon>Peronosporales</taxon>
        <taxon>Peronosporaceae</taxon>
        <taxon>Phytophthora</taxon>
    </lineage>
</organism>
<keyword evidence="3" id="KW-0964">Secreted</keyword>
<dbReference type="GO" id="GO:0043657">
    <property type="term" value="C:host cell"/>
    <property type="evidence" value="ECO:0007669"/>
    <property type="project" value="UniProtKB-SubCell"/>
</dbReference>
<evidence type="ECO:0000313" key="7">
    <source>
        <dbReference type="EMBL" id="KAG3218219.1"/>
    </source>
</evidence>
<dbReference type="GO" id="GO:0005576">
    <property type="term" value="C:extracellular region"/>
    <property type="evidence" value="ECO:0007669"/>
    <property type="project" value="UniProtKB-SubCell"/>
</dbReference>
<evidence type="ECO:0000256" key="1">
    <source>
        <dbReference type="ARBA" id="ARBA00004340"/>
    </source>
</evidence>
<evidence type="ECO:0000313" key="8">
    <source>
        <dbReference type="EMBL" id="KAG6946518.1"/>
    </source>
</evidence>
<dbReference type="Proteomes" id="UP000760860">
    <property type="component" value="Unassembled WGS sequence"/>
</dbReference>
<reference evidence="7" key="1">
    <citation type="submission" date="2018-05" db="EMBL/GenBank/DDBJ databases">
        <title>Effector identification in a new, highly contiguous assembly of the strawberry crown rot pathogen Phytophthora cactorum.</title>
        <authorList>
            <person name="Armitage A.D."/>
            <person name="Nellist C.F."/>
            <person name="Bates H."/>
            <person name="Vickerstaff R.J."/>
            <person name="Harrison R.J."/>
        </authorList>
    </citation>
    <scope>NUCLEOTIDE SEQUENCE</scope>
    <source>
        <strain evidence="6">4040</strain>
        <strain evidence="7">P421</strain>
    </source>
</reference>
<evidence type="ECO:0000256" key="3">
    <source>
        <dbReference type="ARBA" id="ARBA00022525"/>
    </source>
</evidence>
<gene>
    <name evidence="8" type="ORF">JG687_00016657</name>
    <name evidence="6" type="ORF">PC117_g5514</name>
    <name evidence="7" type="ORF">PC129_g10961</name>
</gene>
<keyword evidence="4" id="KW-0732">Signal</keyword>
<dbReference type="EMBL" id="RCMK01000097">
    <property type="protein sequence ID" value="KAG2949089.1"/>
    <property type="molecule type" value="Genomic_DNA"/>
</dbReference>
<comment type="caution">
    <text evidence="8">The sequence shown here is derived from an EMBL/GenBank/DDBJ whole genome shotgun (WGS) entry which is preliminary data.</text>
</comment>
<dbReference type="AlphaFoldDB" id="A0A8T1TQH4"/>
<comment type="subcellular location">
    <subcellularLocation>
        <location evidence="1">Host cell</location>
    </subcellularLocation>
    <subcellularLocation>
        <location evidence="2">Secreted</location>
    </subcellularLocation>
</comment>
<proteinExistence type="predicted"/>
<accession>A0A8T1TQH4</accession>
<dbReference type="EMBL" id="RCMV01000376">
    <property type="protein sequence ID" value="KAG3218219.1"/>
    <property type="molecule type" value="Genomic_DNA"/>
</dbReference>
<dbReference type="OrthoDB" id="10332845at2759"/>
<feature type="domain" description="Crinkler effector protein N-terminal" evidence="5">
    <location>
        <begin position="2"/>
        <end position="64"/>
    </location>
</feature>
<feature type="chain" id="PRO_5035649274" description="Crinkler effector protein N-terminal domain-containing protein" evidence="4">
    <location>
        <begin position="18"/>
        <end position="67"/>
    </location>
</feature>
<dbReference type="Pfam" id="PF20147">
    <property type="entry name" value="Crinkler"/>
    <property type="match status" value="1"/>
</dbReference>
<dbReference type="Proteomes" id="UP000736787">
    <property type="component" value="Unassembled WGS sequence"/>
</dbReference>
<protein>
    <recommendedName>
        <fullName evidence="5">Crinkler effector protein N-terminal domain-containing protein</fullName>
    </recommendedName>
</protein>
<sequence>MVKLFCSIIGIAGGVFSVRVGENDTVANLKGAIMAKNPAAIVCGTMDLKLFLSKKNSAWLNGADAGL</sequence>
<dbReference type="Proteomes" id="UP000688947">
    <property type="component" value="Unassembled WGS sequence"/>
</dbReference>
<evidence type="ECO:0000256" key="2">
    <source>
        <dbReference type="ARBA" id="ARBA00004613"/>
    </source>
</evidence>
<dbReference type="InterPro" id="IPR045379">
    <property type="entry name" value="Crinkler_N"/>
</dbReference>
<feature type="signal peptide" evidence="4">
    <location>
        <begin position="1"/>
        <end position="17"/>
    </location>
</feature>
<dbReference type="VEuPathDB" id="FungiDB:PC110_g3643"/>
<reference evidence="8" key="2">
    <citation type="submission" date="2021-01" db="EMBL/GenBank/DDBJ databases">
        <title>Phytophthora aleatoria, a newly-described species from Pinus radiata is distinct from Phytophthora cactorum isolates based on comparative genomics.</title>
        <authorList>
            <person name="Mcdougal R."/>
            <person name="Panda P."/>
            <person name="Williams N."/>
            <person name="Studholme D.J."/>
        </authorList>
    </citation>
    <scope>NUCLEOTIDE SEQUENCE</scope>
    <source>
        <strain evidence="8">NZFS 3830</strain>
    </source>
</reference>
<evidence type="ECO:0000313" key="9">
    <source>
        <dbReference type="Proteomes" id="UP000688947"/>
    </source>
</evidence>
<evidence type="ECO:0000313" key="6">
    <source>
        <dbReference type="EMBL" id="KAG2949089.1"/>
    </source>
</evidence>